<reference evidence="3" key="1">
    <citation type="submission" date="2010-08" db="EMBL/GenBank/DDBJ databases">
        <title>Genome sequence of Parvularcula bermudensis HTCC2503.</title>
        <authorList>
            <person name="Kang D.-M."/>
            <person name="Oh H.-M."/>
            <person name="Cho J.-C."/>
        </authorList>
    </citation>
    <scope>NUCLEOTIDE SEQUENCE [LARGE SCALE GENOMIC DNA]</scope>
    <source>
        <strain evidence="3">ATCC BAA-594 / HTCC2503 / KCTC 12087</strain>
    </source>
</reference>
<dbReference type="OrthoDB" id="9146291at2"/>
<evidence type="ECO:0000313" key="2">
    <source>
        <dbReference type="EMBL" id="ADM09480.1"/>
    </source>
</evidence>
<evidence type="ECO:0000256" key="1">
    <source>
        <dbReference type="SAM" id="SignalP"/>
    </source>
</evidence>
<reference evidence="2 3" key="2">
    <citation type="journal article" date="2011" name="J. Bacteriol.">
        <title>Complete genome sequence of strain HTCC2503T of Parvularcula bermudensis, the type species of the order "Parvularculales" in the class Alphaproteobacteria.</title>
        <authorList>
            <person name="Oh H.M."/>
            <person name="Kang I."/>
            <person name="Vergin K.L."/>
            <person name="Kang D."/>
            <person name="Rhee K.H."/>
            <person name="Giovannoni S.J."/>
            <person name="Cho J.C."/>
        </authorList>
    </citation>
    <scope>NUCLEOTIDE SEQUENCE [LARGE SCALE GENOMIC DNA]</scope>
    <source>
        <strain evidence="3">ATCC BAA-594 / HTCC2503 / KCTC 12087</strain>
    </source>
</reference>
<organism evidence="2 3">
    <name type="scientific">Parvularcula bermudensis (strain ATCC BAA-594 / HTCC2503 / KCTC 12087)</name>
    <dbReference type="NCBI Taxonomy" id="314260"/>
    <lineage>
        <taxon>Bacteria</taxon>
        <taxon>Pseudomonadati</taxon>
        <taxon>Pseudomonadota</taxon>
        <taxon>Alphaproteobacteria</taxon>
        <taxon>Parvularculales</taxon>
        <taxon>Parvularculaceae</taxon>
        <taxon>Parvularcula</taxon>
    </lineage>
</organism>
<feature type="signal peptide" evidence="1">
    <location>
        <begin position="1"/>
        <end position="21"/>
    </location>
</feature>
<evidence type="ECO:0000313" key="3">
    <source>
        <dbReference type="Proteomes" id="UP000001302"/>
    </source>
</evidence>
<proteinExistence type="predicted"/>
<accession>E0TEA5</accession>
<dbReference type="EMBL" id="CP002156">
    <property type="protein sequence ID" value="ADM09480.1"/>
    <property type="molecule type" value="Genomic_DNA"/>
</dbReference>
<feature type="chain" id="PRO_5003140606" evidence="1">
    <location>
        <begin position="22"/>
        <end position="414"/>
    </location>
</feature>
<dbReference type="eggNOG" id="ENOG5030CSW">
    <property type="taxonomic scope" value="Bacteria"/>
</dbReference>
<protein>
    <submittedName>
        <fullName evidence="2">Uncharacterized protein</fullName>
    </submittedName>
</protein>
<dbReference type="RefSeq" id="WP_013300454.1">
    <property type="nucleotide sequence ID" value="NC_014414.1"/>
</dbReference>
<name>E0TEA5_PARBH</name>
<gene>
    <name evidence="2" type="ordered locus">PB2503_07072</name>
</gene>
<dbReference type="HOGENOM" id="CLU_643905_0_0_5"/>
<keyword evidence="3" id="KW-1185">Reference proteome</keyword>
<dbReference type="AlphaFoldDB" id="E0TEA5"/>
<dbReference type="KEGG" id="pbr:PB2503_07072"/>
<sequence length="414" mass="45636">MKYMLTSGLAAVAAFSTPAQASGLIDIDQAIMIYRVYLPEGAVDDVQLPTLTVHYENGRKANTIKPCKDVDKVLKNVGCAWQIVVNPELTDSRANIALPDLSSIYWATRIPTGSIDRITVSGEYPAARYMSFGIYDQTFTPFTVHGETSFLADFQIAPDEGSENPWQTGGEAGGSFTITINHAEKGLGQNTLPMPPDNLEGGLEFPLMPRPCEDDCPPLKAFSRPSNTAGFFPNLDNAYLLALYDPQPDEVLVMTGQAPARGNEETKREPQIWPPETPAVRYWSLCNTIYRLPYPAVLKPKNMKTKAEACIADYKIPQDEDGQYRIVIGALDQMPEDFDFSEAAWVMSSPTEPKTRHALLFRNMLPSDWDYSIQDVPSDDNPQSAKDIMGPYYPTLTPCAVSTLAAEGVEGCLK</sequence>
<keyword evidence="1" id="KW-0732">Signal</keyword>
<dbReference type="Proteomes" id="UP000001302">
    <property type="component" value="Chromosome"/>
</dbReference>